<evidence type="ECO:0000313" key="2">
    <source>
        <dbReference type="Proteomes" id="UP000694406"/>
    </source>
</evidence>
<sequence length="55" mass="6374">MAKLLSCVLGPRLYRVYRERTLFQGIHGTQSQTNVSGNSEFSWQPRKLGILFQNF</sequence>
<accession>A0A8C5RM75</accession>
<name>A0A8C5RM75_LATLA</name>
<reference evidence="1" key="2">
    <citation type="submission" date="2025-09" db="UniProtKB">
        <authorList>
            <consortium name="Ensembl"/>
        </authorList>
    </citation>
    <scope>IDENTIFICATION</scope>
</reference>
<proteinExistence type="predicted"/>
<keyword evidence="2" id="KW-1185">Reference proteome</keyword>
<dbReference type="GeneTree" id="ENSGT01090000263323"/>
<evidence type="ECO:0000313" key="1">
    <source>
        <dbReference type="Ensembl" id="ENSLLTP00000004790.1"/>
    </source>
</evidence>
<dbReference type="Proteomes" id="UP000694406">
    <property type="component" value="Unplaced"/>
</dbReference>
<reference evidence="1" key="1">
    <citation type="submission" date="2025-08" db="UniProtKB">
        <authorList>
            <consortium name="Ensembl"/>
        </authorList>
    </citation>
    <scope>IDENTIFICATION</scope>
</reference>
<protein>
    <submittedName>
        <fullName evidence="1">Uncharacterized protein</fullName>
    </submittedName>
</protein>
<organism evidence="1 2">
    <name type="scientific">Laticauda laticaudata</name>
    <name type="common">Blue-ringed sea krait</name>
    <name type="synonym">Blue-lipped sea krait</name>
    <dbReference type="NCBI Taxonomy" id="8630"/>
    <lineage>
        <taxon>Eukaryota</taxon>
        <taxon>Metazoa</taxon>
        <taxon>Chordata</taxon>
        <taxon>Craniata</taxon>
        <taxon>Vertebrata</taxon>
        <taxon>Euteleostomi</taxon>
        <taxon>Lepidosauria</taxon>
        <taxon>Squamata</taxon>
        <taxon>Bifurcata</taxon>
        <taxon>Unidentata</taxon>
        <taxon>Episquamata</taxon>
        <taxon>Toxicofera</taxon>
        <taxon>Serpentes</taxon>
        <taxon>Colubroidea</taxon>
        <taxon>Elapidae</taxon>
        <taxon>Laticaudinae</taxon>
        <taxon>Laticauda</taxon>
    </lineage>
</organism>
<dbReference type="Ensembl" id="ENSLLTT00000004987.1">
    <property type="protein sequence ID" value="ENSLLTP00000004790.1"/>
    <property type="gene ID" value="ENSLLTG00000003654.1"/>
</dbReference>
<dbReference type="AlphaFoldDB" id="A0A8C5RM75"/>